<comment type="caution">
    <text evidence="11">The sequence shown here is derived from an EMBL/GenBank/DDBJ whole genome shotgun (WGS) entry which is preliminary data.</text>
</comment>
<dbReference type="GO" id="GO:0004640">
    <property type="term" value="F:phosphoribosylanthranilate isomerase activity"/>
    <property type="evidence" value="ECO:0007669"/>
    <property type="project" value="UniProtKB-EC"/>
</dbReference>
<evidence type="ECO:0000256" key="9">
    <source>
        <dbReference type="HAMAP-Rule" id="MF_00135"/>
    </source>
</evidence>
<dbReference type="HAMAP" id="MF_00135">
    <property type="entry name" value="PRAI"/>
    <property type="match status" value="1"/>
</dbReference>
<dbReference type="InterPro" id="IPR011060">
    <property type="entry name" value="RibuloseP-bd_barrel"/>
</dbReference>
<evidence type="ECO:0000256" key="1">
    <source>
        <dbReference type="ARBA" id="ARBA00001164"/>
    </source>
</evidence>
<dbReference type="EC" id="5.3.1.24" evidence="3 9"/>
<accession>A0ABU0CMK0</accession>
<keyword evidence="8 9" id="KW-0413">Isomerase</keyword>
<name>A0ABU0CMK0_9BACI</name>
<evidence type="ECO:0000313" key="11">
    <source>
        <dbReference type="EMBL" id="MDQ0337648.1"/>
    </source>
</evidence>
<protein>
    <recommendedName>
        <fullName evidence="4 9">N-(5'-phosphoribosyl)anthranilate isomerase</fullName>
        <shortName evidence="9">PRAI</shortName>
        <ecNumber evidence="3 9">5.3.1.24</ecNumber>
    </recommendedName>
</protein>
<dbReference type="InterPro" id="IPR013785">
    <property type="entry name" value="Aldolase_TIM"/>
</dbReference>
<dbReference type="Gene3D" id="3.20.20.70">
    <property type="entry name" value="Aldolase class I"/>
    <property type="match status" value="1"/>
</dbReference>
<reference evidence="11 12" key="1">
    <citation type="submission" date="2023-07" db="EMBL/GenBank/DDBJ databases">
        <title>Genomic Encyclopedia of Type Strains, Phase IV (KMG-IV): sequencing the most valuable type-strain genomes for metagenomic binning, comparative biology and taxonomic classification.</title>
        <authorList>
            <person name="Goeker M."/>
        </authorList>
    </citation>
    <scope>NUCLEOTIDE SEQUENCE [LARGE SCALE GENOMIC DNA]</scope>
    <source>
        <strain evidence="11 12">DSM 17740</strain>
    </source>
</reference>
<comment type="similarity">
    <text evidence="9">Belongs to the TrpF family.</text>
</comment>
<evidence type="ECO:0000259" key="10">
    <source>
        <dbReference type="Pfam" id="PF00697"/>
    </source>
</evidence>
<keyword evidence="5 9" id="KW-0028">Amino-acid biosynthesis</keyword>
<dbReference type="RefSeq" id="WP_307334914.1">
    <property type="nucleotide sequence ID" value="NZ_JAUSUQ010000001.1"/>
</dbReference>
<evidence type="ECO:0000256" key="5">
    <source>
        <dbReference type="ARBA" id="ARBA00022605"/>
    </source>
</evidence>
<organism evidence="11 12">
    <name type="scientific">Caldalkalibacillus uzonensis</name>
    <dbReference type="NCBI Taxonomy" id="353224"/>
    <lineage>
        <taxon>Bacteria</taxon>
        <taxon>Bacillati</taxon>
        <taxon>Bacillota</taxon>
        <taxon>Bacilli</taxon>
        <taxon>Bacillales</taxon>
        <taxon>Bacillaceae</taxon>
        <taxon>Caldalkalibacillus</taxon>
    </lineage>
</organism>
<dbReference type="PANTHER" id="PTHR42894">
    <property type="entry name" value="N-(5'-PHOSPHORIBOSYL)ANTHRANILATE ISOMERASE"/>
    <property type="match status" value="1"/>
</dbReference>
<keyword evidence="7 9" id="KW-0057">Aromatic amino acid biosynthesis</keyword>
<comment type="catalytic activity">
    <reaction evidence="1 9">
        <text>N-(5-phospho-beta-D-ribosyl)anthranilate = 1-(2-carboxyphenylamino)-1-deoxy-D-ribulose 5-phosphate</text>
        <dbReference type="Rhea" id="RHEA:21540"/>
        <dbReference type="ChEBI" id="CHEBI:18277"/>
        <dbReference type="ChEBI" id="CHEBI:58613"/>
        <dbReference type="EC" id="5.3.1.24"/>
    </reaction>
</comment>
<gene>
    <name evidence="9" type="primary">trpF</name>
    <name evidence="11" type="ORF">J2S00_000418</name>
</gene>
<comment type="pathway">
    <text evidence="2 9">Amino-acid biosynthesis; L-tryptophan biosynthesis; L-tryptophan from chorismate: step 3/5.</text>
</comment>
<dbReference type="Pfam" id="PF00697">
    <property type="entry name" value="PRAI"/>
    <property type="match status" value="1"/>
</dbReference>
<evidence type="ECO:0000256" key="8">
    <source>
        <dbReference type="ARBA" id="ARBA00023235"/>
    </source>
</evidence>
<dbReference type="InterPro" id="IPR044643">
    <property type="entry name" value="TrpF_fam"/>
</dbReference>
<evidence type="ECO:0000313" key="12">
    <source>
        <dbReference type="Proteomes" id="UP001232445"/>
    </source>
</evidence>
<evidence type="ECO:0000256" key="6">
    <source>
        <dbReference type="ARBA" id="ARBA00022822"/>
    </source>
</evidence>
<dbReference type="InterPro" id="IPR001240">
    <property type="entry name" value="PRAI_dom"/>
</dbReference>
<feature type="domain" description="N-(5'phosphoribosyl) anthranilate isomerase (PRAI)" evidence="10">
    <location>
        <begin position="4"/>
        <end position="229"/>
    </location>
</feature>
<dbReference type="CDD" id="cd00405">
    <property type="entry name" value="PRAI"/>
    <property type="match status" value="1"/>
</dbReference>
<proteinExistence type="inferred from homology"/>
<dbReference type="SUPFAM" id="SSF51366">
    <property type="entry name" value="Ribulose-phoshate binding barrel"/>
    <property type="match status" value="1"/>
</dbReference>
<sequence length="238" mass="26583">MVKLKICGNHHAQDIQAVAPFAGEIDYLGFIFTTHSKRYVPPERVRGWLEQDPRLLPKAVAVFLDQPLTEVCQVLEMTGIGQVQLHGTEQAAYCQQLRQRLPHLLIWKVIPVPNQGNESITGERLVQLERQINTYLDLVDVVLLDTKVQGQAGGTGQTFDWRLVPHVALQVQRWNETGGRQVKLFVAGGLTADNIGLLLAMDSIDGIDLASGAETEGRKDMRKIEAVINEVKQYAKNR</sequence>
<dbReference type="PANTHER" id="PTHR42894:SF1">
    <property type="entry name" value="N-(5'-PHOSPHORIBOSYL)ANTHRANILATE ISOMERASE"/>
    <property type="match status" value="1"/>
</dbReference>
<keyword evidence="6 9" id="KW-0822">Tryptophan biosynthesis</keyword>
<evidence type="ECO:0000256" key="3">
    <source>
        <dbReference type="ARBA" id="ARBA00012572"/>
    </source>
</evidence>
<evidence type="ECO:0000256" key="4">
    <source>
        <dbReference type="ARBA" id="ARBA00022272"/>
    </source>
</evidence>
<dbReference type="Proteomes" id="UP001232445">
    <property type="component" value="Unassembled WGS sequence"/>
</dbReference>
<dbReference type="EMBL" id="JAUSUQ010000001">
    <property type="protein sequence ID" value="MDQ0337648.1"/>
    <property type="molecule type" value="Genomic_DNA"/>
</dbReference>
<evidence type="ECO:0000256" key="2">
    <source>
        <dbReference type="ARBA" id="ARBA00004664"/>
    </source>
</evidence>
<keyword evidence="12" id="KW-1185">Reference proteome</keyword>
<evidence type="ECO:0000256" key="7">
    <source>
        <dbReference type="ARBA" id="ARBA00023141"/>
    </source>
</evidence>